<dbReference type="AlphaFoldDB" id="A0A9N8VMP5"/>
<dbReference type="EMBL" id="CAJVQA010000095">
    <property type="protein sequence ID" value="CAG8455291.1"/>
    <property type="molecule type" value="Genomic_DNA"/>
</dbReference>
<comment type="caution">
    <text evidence="1">The sequence shown here is derived from an EMBL/GenBank/DDBJ whole genome shotgun (WGS) entry which is preliminary data.</text>
</comment>
<evidence type="ECO:0000313" key="1">
    <source>
        <dbReference type="EMBL" id="CAG8455291.1"/>
    </source>
</evidence>
<keyword evidence="2" id="KW-1185">Reference proteome</keyword>
<organism evidence="1 2">
    <name type="scientific">Cetraspora pellucida</name>
    <dbReference type="NCBI Taxonomy" id="1433469"/>
    <lineage>
        <taxon>Eukaryota</taxon>
        <taxon>Fungi</taxon>
        <taxon>Fungi incertae sedis</taxon>
        <taxon>Mucoromycota</taxon>
        <taxon>Glomeromycotina</taxon>
        <taxon>Glomeromycetes</taxon>
        <taxon>Diversisporales</taxon>
        <taxon>Gigasporaceae</taxon>
        <taxon>Cetraspora</taxon>
    </lineage>
</organism>
<reference evidence="1" key="1">
    <citation type="submission" date="2021-06" db="EMBL/GenBank/DDBJ databases">
        <authorList>
            <person name="Kallberg Y."/>
            <person name="Tangrot J."/>
            <person name="Rosling A."/>
        </authorList>
    </citation>
    <scope>NUCLEOTIDE SEQUENCE</scope>
    <source>
        <strain evidence="1">FL966</strain>
    </source>
</reference>
<sequence>MRNTYEIRNYFHPNIENTKLKYDICNASYKIKVIVTNLKNHFTKYHKPKYLQIVEKQKERFENIKRINHVQRKENSNFLTIQNNIQEIQSYNSNKYHATVQDKVNDNYTTEHEDEEIIKTGQALISSYLFQFGRTFDQILLHIYKKDEPIKIQDIEKNGYSLTFVFQEGGKYSQQDDYMINFSPLCSDFKLFHNDKLLYQQHNINTYFMNIMKSKKEPSKKIEHPD</sequence>
<evidence type="ECO:0000313" key="2">
    <source>
        <dbReference type="Proteomes" id="UP000789759"/>
    </source>
</evidence>
<dbReference type="OrthoDB" id="2459544at2759"/>
<protein>
    <submittedName>
        <fullName evidence="1">6886_t:CDS:1</fullName>
    </submittedName>
</protein>
<name>A0A9N8VMP5_9GLOM</name>
<gene>
    <name evidence="1" type="ORF">CPELLU_LOCUS353</name>
</gene>
<dbReference type="Proteomes" id="UP000789759">
    <property type="component" value="Unassembled WGS sequence"/>
</dbReference>
<proteinExistence type="predicted"/>
<accession>A0A9N8VMP5</accession>